<dbReference type="SUPFAM" id="SSF48173">
    <property type="entry name" value="Cryptochrome/photolyase FAD-binding domain"/>
    <property type="match status" value="1"/>
</dbReference>
<dbReference type="AlphaFoldDB" id="A0A161JQE8"/>
<reference evidence="6" key="1">
    <citation type="submission" date="2015-10" db="EMBL/GenBank/DDBJ databases">
        <authorList>
            <person name="Gilbert D.G."/>
        </authorList>
    </citation>
    <scope>NUCLEOTIDE SEQUENCE</scope>
</reference>
<protein>
    <submittedName>
        <fullName evidence="6">Deoxyribodipyrimidine photolyase</fullName>
        <ecNumber evidence="6">4.1.99.3</ecNumber>
    </submittedName>
</protein>
<dbReference type="GO" id="GO:0003904">
    <property type="term" value="F:deoxyribodipyrimidine photo-lyase activity"/>
    <property type="evidence" value="ECO:0007669"/>
    <property type="project" value="UniProtKB-EC"/>
</dbReference>
<evidence type="ECO:0000256" key="4">
    <source>
        <dbReference type="ARBA" id="ARBA00022991"/>
    </source>
</evidence>
<dbReference type="Pfam" id="PF00875">
    <property type="entry name" value="DNA_photolyase"/>
    <property type="match status" value="1"/>
</dbReference>
<dbReference type="PROSITE" id="PS51645">
    <property type="entry name" value="PHR_CRY_ALPHA_BETA"/>
    <property type="match status" value="1"/>
</dbReference>
<sequence>MPQLIEIYRLSQSLFYICSMTELNIIWFRRDLRVHDHAALASACAAGGQIVPLFIFEPNYWQRADTSERQFEFAVESLADLDRALRQRGSQLCLRSGVVTEVLSRLHAQHGIASLHFHSLGNTPAEAEQDRQVRTWALKVGIPLREHTGIQHSISPHSDWDTAWRRHMRKPRIAAPAALPPLSIPSEGWPIASDFGLESDGCPDRQTGGRTNAILQLRWFLSGGGRNAGKANLSITACEATASRLSAHLTMGSVSEREVWQAAMKAQAALVTDGDETFATALHRFTEKLAKRSRRVQASARVSLTDTSLLPVDIHNREEASLADPRLSAWTNGKTGFPLLDASMRCLQATGHLESSLRSMLLSFATCHLWLGPVRPAQVLAQLCTDFAPAMYYGSASQVIGLSKAAPPYIPNPVRQSLSRDPDGAFIRKWIPEIAELPDQYLHAPWEAPKSALSAHGIILGQSYPMPLVDHVAAAREAKRRLSPDGASRPLPFHSIARKPLGIRRSTIGRNMTAKRSGHSPIQLSFDLQSQA</sequence>
<dbReference type="EC" id="4.1.99.3" evidence="6"/>
<dbReference type="SUPFAM" id="SSF52425">
    <property type="entry name" value="Cryptochrome/photolyase, N-terminal domain"/>
    <property type="match status" value="1"/>
</dbReference>
<evidence type="ECO:0000259" key="5">
    <source>
        <dbReference type="PROSITE" id="PS51645"/>
    </source>
</evidence>
<dbReference type="Gene3D" id="1.25.40.80">
    <property type="match status" value="1"/>
</dbReference>
<dbReference type="GO" id="GO:0005737">
    <property type="term" value="C:cytoplasm"/>
    <property type="evidence" value="ECO:0007669"/>
    <property type="project" value="TreeGrafter"/>
</dbReference>
<dbReference type="Pfam" id="PF03441">
    <property type="entry name" value="FAD_binding_7"/>
    <property type="match status" value="1"/>
</dbReference>
<dbReference type="GO" id="GO:0071949">
    <property type="term" value="F:FAD binding"/>
    <property type="evidence" value="ECO:0007669"/>
    <property type="project" value="TreeGrafter"/>
</dbReference>
<dbReference type="PROSITE" id="PS00394">
    <property type="entry name" value="DNA_PHOTOLYASES_1_1"/>
    <property type="match status" value="1"/>
</dbReference>
<name>A0A161JQE8_9ZZZZ</name>
<dbReference type="InterPro" id="IPR014729">
    <property type="entry name" value="Rossmann-like_a/b/a_fold"/>
</dbReference>
<keyword evidence="4" id="KW-0157">Chromophore</keyword>
<evidence type="ECO:0000313" key="6">
    <source>
        <dbReference type="EMBL" id="CUS57382.1"/>
    </source>
</evidence>
<dbReference type="Gene3D" id="3.40.50.620">
    <property type="entry name" value="HUPs"/>
    <property type="match status" value="1"/>
</dbReference>
<proteinExistence type="predicted"/>
<dbReference type="GO" id="GO:0006950">
    <property type="term" value="P:response to stress"/>
    <property type="evidence" value="ECO:0007669"/>
    <property type="project" value="UniProtKB-ARBA"/>
</dbReference>
<dbReference type="InterPro" id="IPR036134">
    <property type="entry name" value="Crypto/Photolyase_FAD-like_sf"/>
</dbReference>
<dbReference type="InterPro" id="IPR018394">
    <property type="entry name" value="DNA_photolyase_1_CS_C"/>
</dbReference>
<dbReference type="GO" id="GO:0005634">
    <property type="term" value="C:nucleus"/>
    <property type="evidence" value="ECO:0007669"/>
    <property type="project" value="TreeGrafter"/>
</dbReference>
<dbReference type="PANTHER" id="PTHR11455">
    <property type="entry name" value="CRYPTOCHROME"/>
    <property type="match status" value="1"/>
</dbReference>
<keyword evidence="6" id="KW-0456">Lyase</keyword>
<keyword evidence="2" id="KW-0285">Flavoprotein</keyword>
<evidence type="ECO:0000256" key="1">
    <source>
        <dbReference type="ARBA" id="ARBA00001974"/>
    </source>
</evidence>
<dbReference type="GO" id="GO:0006139">
    <property type="term" value="P:nucleobase-containing compound metabolic process"/>
    <property type="evidence" value="ECO:0007669"/>
    <property type="project" value="UniProtKB-ARBA"/>
</dbReference>
<evidence type="ECO:0000256" key="3">
    <source>
        <dbReference type="ARBA" id="ARBA00022827"/>
    </source>
</evidence>
<dbReference type="GO" id="GO:0003677">
    <property type="term" value="F:DNA binding"/>
    <property type="evidence" value="ECO:0007669"/>
    <property type="project" value="TreeGrafter"/>
</dbReference>
<dbReference type="InterPro" id="IPR005101">
    <property type="entry name" value="Cryptochr/Photolyase_FAD-bd"/>
</dbReference>
<accession>A0A161JQE8</accession>
<dbReference type="InterPro" id="IPR006050">
    <property type="entry name" value="DNA_photolyase_N"/>
</dbReference>
<evidence type="ECO:0000256" key="2">
    <source>
        <dbReference type="ARBA" id="ARBA00022630"/>
    </source>
</evidence>
<keyword evidence="3" id="KW-0274">FAD</keyword>
<dbReference type="PANTHER" id="PTHR11455:SF18">
    <property type="entry name" value="SI:CH1073-390K14.1"/>
    <property type="match status" value="1"/>
</dbReference>
<organism evidence="6">
    <name type="scientific">hydrothermal vent metagenome</name>
    <dbReference type="NCBI Taxonomy" id="652676"/>
    <lineage>
        <taxon>unclassified sequences</taxon>
        <taxon>metagenomes</taxon>
        <taxon>ecological metagenomes</taxon>
    </lineage>
</organism>
<dbReference type="EMBL" id="CZQD01000040">
    <property type="protein sequence ID" value="CUS57382.1"/>
    <property type="molecule type" value="Genomic_DNA"/>
</dbReference>
<dbReference type="GO" id="GO:0032922">
    <property type="term" value="P:circadian regulation of gene expression"/>
    <property type="evidence" value="ECO:0007669"/>
    <property type="project" value="TreeGrafter"/>
</dbReference>
<dbReference type="GO" id="GO:0043153">
    <property type="term" value="P:entrainment of circadian clock by photoperiod"/>
    <property type="evidence" value="ECO:0007669"/>
    <property type="project" value="TreeGrafter"/>
</dbReference>
<dbReference type="InterPro" id="IPR002081">
    <property type="entry name" value="Cryptochrome/DNA_photolyase_1"/>
</dbReference>
<dbReference type="Gene3D" id="1.10.579.10">
    <property type="entry name" value="DNA Cyclobutane Dipyrimidine Photolyase, subunit A, domain 3"/>
    <property type="match status" value="1"/>
</dbReference>
<comment type="cofactor">
    <cofactor evidence="1">
        <name>FAD</name>
        <dbReference type="ChEBI" id="CHEBI:57692"/>
    </cofactor>
</comment>
<feature type="domain" description="Photolyase/cryptochrome alpha/beta" evidence="5">
    <location>
        <begin position="22"/>
        <end position="152"/>
    </location>
</feature>
<dbReference type="InterPro" id="IPR036155">
    <property type="entry name" value="Crypto/Photolyase_N_sf"/>
</dbReference>
<gene>
    <name evidence="6" type="ORF">MGWOODY_Hyp607</name>
</gene>